<sequence>METTAVPDQQPAPKLVTHEAGFQAFDTYPWTSDRDFLKGLMMTLGPANLNPKATAADGFHRQRSLSMALQARIWWYTSRFNLQIDHTAYLAYTLTNPSSSPDARILARLEEIAQRMASINASTSGEASSSTAPATSSTATASSSQPAAAADSSPSAAQNIPSWQLNAPKVDLSKKADDAGVHSAAPDGTPYPENFQAIVEAVTLGKPIPGIKEIPDIVERPPGITPFGKLKPPRKPWERDEPADAAATSVTALLAAGGGIFGDVAENEFPPMPETQKEGEEAQQQQQQQGEQVQQTQGGGNDDGGQTSSAAGAAAETTTTPTTTNTTTPGN</sequence>
<evidence type="ECO:0000313" key="5">
    <source>
        <dbReference type="Proteomes" id="UP001583172"/>
    </source>
</evidence>
<dbReference type="PANTHER" id="PTHR36855:SF1">
    <property type="entry name" value="PEROXISOME MEMBRANE ANCHOR PROTEIN PEX14P N-TERMINAL DOMAIN-CONTAINING PROTEIN"/>
    <property type="match status" value="1"/>
</dbReference>
<dbReference type="PANTHER" id="PTHR36855">
    <property type="entry name" value="CHROMOSOME 10, WHOLE GENOME SHOTGUN SEQUENCE"/>
    <property type="match status" value="1"/>
</dbReference>
<evidence type="ECO:0000256" key="1">
    <source>
        <dbReference type="SAM" id="MobiDB-lite"/>
    </source>
</evidence>
<name>A0ABR3VHP2_HUMIN</name>
<protein>
    <submittedName>
        <fullName evidence="4">Uncharacterized protein</fullName>
    </submittedName>
</protein>
<feature type="region of interest" description="Disordered" evidence="1">
    <location>
        <begin position="215"/>
        <end position="245"/>
    </location>
</feature>
<organism evidence="4 5">
    <name type="scientific">Humicola insolens</name>
    <name type="common">Soft-rot fungus</name>
    <dbReference type="NCBI Taxonomy" id="85995"/>
    <lineage>
        <taxon>Eukaryota</taxon>
        <taxon>Fungi</taxon>
        <taxon>Dikarya</taxon>
        <taxon>Ascomycota</taxon>
        <taxon>Pezizomycotina</taxon>
        <taxon>Sordariomycetes</taxon>
        <taxon>Sordariomycetidae</taxon>
        <taxon>Sordariales</taxon>
        <taxon>Chaetomiaceae</taxon>
        <taxon>Mycothermus</taxon>
    </lineage>
</organism>
<gene>
    <name evidence="4" type="ORF">VTJ49DRAFT_7081</name>
</gene>
<feature type="domain" description="Peroxisomal membrane protein PEX14-like KPWE" evidence="2">
    <location>
        <begin position="190"/>
        <end position="239"/>
    </location>
</feature>
<dbReference type="Proteomes" id="UP001583172">
    <property type="component" value="Unassembled WGS sequence"/>
</dbReference>
<accession>A0ABR3VHP2</accession>
<dbReference type="Pfam" id="PF17733">
    <property type="entry name" value="KPWE_dom"/>
    <property type="match status" value="1"/>
</dbReference>
<evidence type="ECO:0000259" key="2">
    <source>
        <dbReference type="Pfam" id="PF17733"/>
    </source>
</evidence>
<feature type="domain" description="PEX14-like helix-turn-helix" evidence="3">
    <location>
        <begin position="20"/>
        <end position="96"/>
    </location>
</feature>
<keyword evidence="5" id="KW-1185">Reference proteome</keyword>
<dbReference type="EMBL" id="JAZGSY010000076">
    <property type="protein sequence ID" value="KAL1841404.1"/>
    <property type="molecule type" value="Genomic_DNA"/>
</dbReference>
<dbReference type="InterPro" id="IPR058841">
    <property type="entry name" value="HTH_76"/>
</dbReference>
<feature type="compositionally biased region" description="Low complexity" evidence="1">
    <location>
        <begin position="121"/>
        <end position="157"/>
    </location>
</feature>
<feature type="compositionally biased region" description="Low complexity" evidence="1">
    <location>
        <begin position="304"/>
        <end position="331"/>
    </location>
</feature>
<dbReference type="Pfam" id="PF25871">
    <property type="entry name" value="HTH_76"/>
    <property type="match status" value="1"/>
</dbReference>
<evidence type="ECO:0000259" key="3">
    <source>
        <dbReference type="Pfam" id="PF25871"/>
    </source>
</evidence>
<feature type="compositionally biased region" description="Low complexity" evidence="1">
    <location>
        <begin position="282"/>
        <end position="296"/>
    </location>
</feature>
<dbReference type="InterPro" id="IPR040554">
    <property type="entry name" value="KPWE_PEX14_dom"/>
</dbReference>
<proteinExistence type="predicted"/>
<feature type="region of interest" description="Disordered" evidence="1">
    <location>
        <begin position="262"/>
        <end position="331"/>
    </location>
</feature>
<reference evidence="4 5" key="1">
    <citation type="journal article" date="2024" name="Commun. Biol.">
        <title>Comparative genomic analysis of thermophilic fungi reveals convergent evolutionary adaptations and gene losses.</title>
        <authorList>
            <person name="Steindorff A.S."/>
            <person name="Aguilar-Pontes M.V."/>
            <person name="Robinson A.J."/>
            <person name="Andreopoulos B."/>
            <person name="LaButti K."/>
            <person name="Kuo A."/>
            <person name="Mondo S."/>
            <person name="Riley R."/>
            <person name="Otillar R."/>
            <person name="Haridas S."/>
            <person name="Lipzen A."/>
            <person name="Grimwood J."/>
            <person name="Schmutz J."/>
            <person name="Clum A."/>
            <person name="Reid I.D."/>
            <person name="Moisan M.C."/>
            <person name="Butler G."/>
            <person name="Nguyen T.T.M."/>
            <person name="Dewar K."/>
            <person name="Conant G."/>
            <person name="Drula E."/>
            <person name="Henrissat B."/>
            <person name="Hansel C."/>
            <person name="Singer S."/>
            <person name="Hutchinson M.I."/>
            <person name="de Vries R.P."/>
            <person name="Natvig D.O."/>
            <person name="Powell A.J."/>
            <person name="Tsang A."/>
            <person name="Grigoriev I.V."/>
        </authorList>
    </citation>
    <scope>NUCLEOTIDE SEQUENCE [LARGE SCALE GENOMIC DNA]</scope>
    <source>
        <strain evidence="4 5">CBS 620.91</strain>
    </source>
</reference>
<evidence type="ECO:0000313" key="4">
    <source>
        <dbReference type="EMBL" id="KAL1841404.1"/>
    </source>
</evidence>
<feature type="region of interest" description="Disordered" evidence="1">
    <location>
        <begin position="120"/>
        <end position="159"/>
    </location>
</feature>
<comment type="caution">
    <text evidence="4">The sequence shown here is derived from an EMBL/GenBank/DDBJ whole genome shotgun (WGS) entry which is preliminary data.</text>
</comment>